<dbReference type="OrthoDB" id="5865827at2"/>
<dbReference type="Proteomes" id="UP000077037">
    <property type="component" value="Unassembled WGS sequence"/>
</dbReference>
<accession>A0A157QTY1</accession>
<dbReference type="RefSeq" id="WP_066417776.1">
    <property type="nucleotide sequence ID" value="NZ_FKBS01000025.1"/>
</dbReference>
<dbReference type="Pfam" id="PF19502">
    <property type="entry name" value="DUF6036"/>
    <property type="match status" value="1"/>
</dbReference>
<name>A0A157QTY1_9BORD</name>
<dbReference type="InterPro" id="IPR045792">
    <property type="entry name" value="DUF6036"/>
</dbReference>
<dbReference type="EMBL" id="FKBS01000025">
    <property type="protein sequence ID" value="SAI49160.1"/>
    <property type="molecule type" value="Genomic_DNA"/>
</dbReference>
<proteinExistence type="predicted"/>
<feature type="domain" description="DUF6036" evidence="1">
    <location>
        <begin position="17"/>
        <end position="162"/>
    </location>
</feature>
<evidence type="ECO:0000313" key="2">
    <source>
        <dbReference type="EMBL" id="SAI49160.1"/>
    </source>
</evidence>
<dbReference type="AlphaFoldDB" id="A0A157QTY1"/>
<gene>
    <name evidence="2" type="ORF">SAMEA1982600_04019</name>
</gene>
<evidence type="ECO:0000313" key="3">
    <source>
        <dbReference type="Proteomes" id="UP000077037"/>
    </source>
</evidence>
<evidence type="ECO:0000259" key="1">
    <source>
        <dbReference type="Pfam" id="PF19502"/>
    </source>
</evidence>
<organism evidence="2 3">
    <name type="scientific">Bordetella ansorpii</name>
    <dbReference type="NCBI Taxonomy" id="288768"/>
    <lineage>
        <taxon>Bacteria</taxon>
        <taxon>Pseudomonadati</taxon>
        <taxon>Pseudomonadota</taxon>
        <taxon>Betaproteobacteria</taxon>
        <taxon>Burkholderiales</taxon>
        <taxon>Alcaligenaceae</taxon>
        <taxon>Bordetella</taxon>
    </lineage>
</organism>
<protein>
    <recommendedName>
        <fullName evidence="1">DUF6036 domain-containing protein</fullName>
    </recommendedName>
</protein>
<reference evidence="2 3" key="1">
    <citation type="submission" date="2016-03" db="EMBL/GenBank/DDBJ databases">
        <authorList>
            <consortium name="Pathogen Informatics"/>
        </authorList>
    </citation>
    <scope>NUCLEOTIDE SEQUENCE [LARGE SCALE GENOMIC DNA]</scope>
    <source>
        <strain evidence="2 3">NCTC13364</strain>
    </source>
</reference>
<sequence length="198" mass="22071">MKNERNFYLDTELGKGLKTLFNELQFRLQLQAPIKVYIAGGIAIHLYTAYRVSMDVDAEFSARLHLPADLGIEVMGPNGRPLWLHFDTQYNSTFALMHEDYLDDAERVPLAVEYFDIHVLSPVDLAVSKISRFAKNDQEDISALVLHGLTTADAIEKRALDALPGFVGNVGPLKLNIRDAVEIARQAEARKFDGAAKG</sequence>